<evidence type="ECO:0008006" key="3">
    <source>
        <dbReference type="Google" id="ProtNLM"/>
    </source>
</evidence>
<dbReference type="Proteomes" id="UP001500575">
    <property type="component" value="Unassembled WGS sequence"/>
</dbReference>
<dbReference type="Pfam" id="PF07366">
    <property type="entry name" value="SnoaL"/>
    <property type="match status" value="1"/>
</dbReference>
<evidence type="ECO:0000313" key="1">
    <source>
        <dbReference type="EMBL" id="GAA2114404.1"/>
    </source>
</evidence>
<dbReference type="EMBL" id="BAAAQQ010000002">
    <property type="protein sequence ID" value="GAA2114404.1"/>
    <property type="molecule type" value="Genomic_DNA"/>
</dbReference>
<dbReference type="SUPFAM" id="SSF54427">
    <property type="entry name" value="NTF2-like"/>
    <property type="match status" value="1"/>
</dbReference>
<accession>A0ABN2XNB6</accession>
<dbReference type="Gene3D" id="3.10.450.50">
    <property type="match status" value="1"/>
</dbReference>
<comment type="caution">
    <text evidence="1">The sequence shown here is derived from an EMBL/GenBank/DDBJ whole genome shotgun (WGS) entry which is preliminary data.</text>
</comment>
<proteinExistence type="predicted"/>
<dbReference type="InterPro" id="IPR009959">
    <property type="entry name" value="Cyclase_SnoaL-like"/>
</dbReference>
<sequence length="156" mass="17470">MVAGQPHTWPEMPAAARVVTDFLANLRLTGDAVAARRLFADRVSAHQVVAETDETVVRRPEEYADHVADMVAANGPFQIQVEELLVEGDHVYVRWHQQGWTDPNAGVDAARRPLREAASAVYRVAEGRIQEYWIQIDRLGALRQLTDSTTSPQEKK</sequence>
<evidence type="ECO:0000313" key="2">
    <source>
        <dbReference type="Proteomes" id="UP001500575"/>
    </source>
</evidence>
<reference evidence="1 2" key="1">
    <citation type="journal article" date="2019" name="Int. J. Syst. Evol. Microbiol.">
        <title>The Global Catalogue of Microorganisms (GCM) 10K type strain sequencing project: providing services to taxonomists for standard genome sequencing and annotation.</title>
        <authorList>
            <consortium name="The Broad Institute Genomics Platform"/>
            <consortium name="The Broad Institute Genome Sequencing Center for Infectious Disease"/>
            <person name="Wu L."/>
            <person name="Ma J."/>
        </authorList>
    </citation>
    <scope>NUCLEOTIDE SEQUENCE [LARGE SCALE GENOMIC DNA]</scope>
    <source>
        <strain evidence="1 2">JCM 16021</strain>
    </source>
</reference>
<organism evidence="1 2">
    <name type="scientific">Nocardioides bigeumensis</name>
    <dbReference type="NCBI Taxonomy" id="433657"/>
    <lineage>
        <taxon>Bacteria</taxon>
        <taxon>Bacillati</taxon>
        <taxon>Actinomycetota</taxon>
        <taxon>Actinomycetes</taxon>
        <taxon>Propionibacteriales</taxon>
        <taxon>Nocardioidaceae</taxon>
        <taxon>Nocardioides</taxon>
    </lineage>
</organism>
<protein>
    <recommendedName>
        <fullName evidence="3">Ester cyclase</fullName>
    </recommendedName>
</protein>
<keyword evidence="2" id="KW-1185">Reference proteome</keyword>
<dbReference type="InterPro" id="IPR032710">
    <property type="entry name" value="NTF2-like_dom_sf"/>
</dbReference>
<name>A0ABN2XNB6_9ACTN</name>
<gene>
    <name evidence="1" type="ORF">GCM10009843_02820</name>
</gene>